<dbReference type="CDD" id="cd00657">
    <property type="entry name" value="Ferritin_like"/>
    <property type="match status" value="1"/>
</dbReference>
<evidence type="ECO:0000256" key="2">
    <source>
        <dbReference type="ARBA" id="ARBA00023004"/>
    </source>
</evidence>
<dbReference type="EMBL" id="QRAN01000038">
    <property type="protein sequence ID" value="RLQ20235.1"/>
    <property type="molecule type" value="Genomic_DNA"/>
</dbReference>
<dbReference type="RefSeq" id="WP_117957571.1">
    <property type="nucleotide sequence ID" value="NZ_QRAN01000038.1"/>
</dbReference>
<proteinExistence type="predicted"/>
<evidence type="ECO:0000313" key="5">
    <source>
        <dbReference type="Proteomes" id="UP000265509"/>
    </source>
</evidence>
<evidence type="ECO:0000256" key="1">
    <source>
        <dbReference type="ARBA" id="ARBA00022434"/>
    </source>
</evidence>
<dbReference type="GO" id="GO:0008199">
    <property type="term" value="F:ferric iron binding"/>
    <property type="evidence" value="ECO:0007669"/>
    <property type="project" value="InterPro"/>
</dbReference>
<dbReference type="Pfam" id="PF00210">
    <property type="entry name" value="Ferritin"/>
    <property type="match status" value="1"/>
</dbReference>
<accession>A0A3L7DTY9</accession>
<organism evidence="4 5">
    <name type="scientific">Seongchinamella sediminis</name>
    <dbReference type="NCBI Taxonomy" id="2283635"/>
    <lineage>
        <taxon>Bacteria</taxon>
        <taxon>Pseudomonadati</taxon>
        <taxon>Pseudomonadota</taxon>
        <taxon>Gammaproteobacteria</taxon>
        <taxon>Cellvibrionales</taxon>
        <taxon>Halieaceae</taxon>
        <taxon>Seongchinamella</taxon>
    </lineage>
</organism>
<keyword evidence="1" id="KW-0409">Iron storage</keyword>
<dbReference type="Gene3D" id="1.20.1260.10">
    <property type="match status" value="1"/>
</dbReference>
<protein>
    <submittedName>
        <fullName evidence="4">Bacterioferritin</fullName>
    </submittedName>
</protein>
<evidence type="ECO:0000313" key="4">
    <source>
        <dbReference type="EMBL" id="RLQ20235.1"/>
    </source>
</evidence>
<dbReference type="OrthoDB" id="9796683at2"/>
<dbReference type="GO" id="GO:0006879">
    <property type="term" value="P:intracellular iron ion homeostasis"/>
    <property type="evidence" value="ECO:0007669"/>
    <property type="project" value="UniProtKB-KW"/>
</dbReference>
<dbReference type="PANTHER" id="PTHR30295:SF0">
    <property type="entry name" value="BACTERIOFERRITIN"/>
    <property type="match status" value="1"/>
</dbReference>
<gene>
    <name evidence="4" type="ORF">DWB85_18760</name>
</gene>
<dbReference type="InterPro" id="IPR009040">
    <property type="entry name" value="Ferritin-like_diiron"/>
</dbReference>
<dbReference type="GO" id="GO:0005829">
    <property type="term" value="C:cytosol"/>
    <property type="evidence" value="ECO:0007669"/>
    <property type="project" value="TreeGrafter"/>
</dbReference>
<dbReference type="GO" id="GO:0020037">
    <property type="term" value="F:heme binding"/>
    <property type="evidence" value="ECO:0007669"/>
    <property type="project" value="TreeGrafter"/>
</dbReference>
<feature type="domain" description="Ferritin-like diiron" evidence="3">
    <location>
        <begin position="7"/>
        <end position="152"/>
    </location>
</feature>
<name>A0A3L7DTY9_9GAMM</name>
<dbReference type="SUPFAM" id="SSF47240">
    <property type="entry name" value="Ferritin-like"/>
    <property type="match status" value="1"/>
</dbReference>
<evidence type="ECO:0000259" key="3">
    <source>
        <dbReference type="PROSITE" id="PS50905"/>
    </source>
</evidence>
<dbReference type="InterPro" id="IPR009078">
    <property type="entry name" value="Ferritin-like_SF"/>
</dbReference>
<dbReference type="Proteomes" id="UP000265509">
    <property type="component" value="Unassembled WGS sequence"/>
</dbReference>
<dbReference type="PROSITE" id="PS50905">
    <property type="entry name" value="FERRITIN_LIKE"/>
    <property type="match status" value="1"/>
</dbReference>
<comment type="caution">
    <text evidence="4">The sequence shown here is derived from an EMBL/GenBank/DDBJ whole genome shotgun (WGS) entry which is preliminary data.</text>
</comment>
<dbReference type="InterPro" id="IPR012347">
    <property type="entry name" value="Ferritin-like"/>
</dbReference>
<reference evidence="4 5" key="1">
    <citation type="submission" date="2018-07" db="EMBL/GenBank/DDBJ databases">
        <title>Halioglobus sp. genome submission.</title>
        <authorList>
            <person name="Ye M.-Q."/>
            <person name="Du Z.-J."/>
        </authorList>
    </citation>
    <scope>NUCLEOTIDE SEQUENCE [LARGE SCALE GENOMIC DNA]</scope>
    <source>
        <strain evidence="4 5">U0301</strain>
    </source>
</reference>
<dbReference type="GO" id="GO:0004322">
    <property type="term" value="F:ferroxidase activity"/>
    <property type="evidence" value="ECO:0007669"/>
    <property type="project" value="TreeGrafter"/>
</dbReference>
<keyword evidence="5" id="KW-1185">Reference proteome</keyword>
<dbReference type="AlphaFoldDB" id="A0A3L7DTY9"/>
<keyword evidence="2" id="KW-0408">Iron</keyword>
<sequence length="160" mass="18021">MPLDADSPQREVIIAKLNEIVEHELAGVVRYTHYSFMIFGYSRIPVVSWFRSAANETLLHATEAGEMITMLGGHPSLGIGNLLETHKHDMAEILNESMDFELEGIERYRELLSLAEEAGSITLEEYARRLISEEAVHVSDIDKMLRRPGEVDQAIKTEAP</sequence>
<dbReference type="InterPro" id="IPR008331">
    <property type="entry name" value="Ferritin_DPS_dom"/>
</dbReference>
<dbReference type="PANTHER" id="PTHR30295">
    <property type="entry name" value="BACTERIOFERRITIN"/>
    <property type="match status" value="1"/>
</dbReference>